<dbReference type="AlphaFoldDB" id="U5LGE1"/>
<dbReference type="EMBL" id="CP006643">
    <property type="protein sequence ID" value="AGX06540.1"/>
    <property type="molecule type" value="Genomic_DNA"/>
</dbReference>
<proteinExistence type="predicted"/>
<dbReference type="PATRIC" id="fig|1367477.3.peg.4691"/>
<accession>U5LGE1</accession>
<reference evidence="1 2" key="1">
    <citation type="submission" date="2013-07" db="EMBL/GenBank/DDBJ databases">
        <title>Complete genome sequence of Bacillus infantis NRRL B-14911 that has potential to induce cardiac disease by antigenic mimicry.</title>
        <authorList>
            <person name="Massilamany C."/>
            <person name="Smith T.P.L."/>
            <person name="Loy J.D."/>
            <person name="Barletta R."/>
            <person name="Reddy J."/>
        </authorList>
    </citation>
    <scope>NUCLEOTIDE SEQUENCE [LARGE SCALE GENOMIC DNA]</scope>
    <source>
        <strain evidence="1 2">NRRL B-14911</strain>
    </source>
</reference>
<dbReference type="Proteomes" id="UP000017805">
    <property type="component" value="Chromosome"/>
</dbReference>
<name>U5LGE1_9BACI</name>
<dbReference type="HOGENOM" id="CLU_2858352_0_0_9"/>
<protein>
    <submittedName>
        <fullName evidence="1">Uncharacterized protein</fullName>
    </submittedName>
</protein>
<gene>
    <name evidence="1" type="ORF">N288_23505</name>
</gene>
<sequence>MRQQPECKSNTEALLETLIKMVGRSNQKSEELAIRIKQLECMLIEIHTDAESGISKDLRLAASQ</sequence>
<evidence type="ECO:0000313" key="1">
    <source>
        <dbReference type="EMBL" id="AGX06540.1"/>
    </source>
</evidence>
<dbReference type="KEGG" id="bif:N288_23505"/>
<keyword evidence="2" id="KW-1185">Reference proteome</keyword>
<dbReference type="STRING" id="1367477.N288_23505"/>
<evidence type="ECO:0000313" key="2">
    <source>
        <dbReference type="Proteomes" id="UP000017805"/>
    </source>
</evidence>
<organism evidence="1 2">
    <name type="scientific">Bacillus infantis NRRL B-14911</name>
    <dbReference type="NCBI Taxonomy" id="1367477"/>
    <lineage>
        <taxon>Bacteria</taxon>
        <taxon>Bacillati</taxon>
        <taxon>Bacillota</taxon>
        <taxon>Bacilli</taxon>
        <taxon>Bacillales</taxon>
        <taxon>Bacillaceae</taxon>
        <taxon>Bacillus</taxon>
    </lineage>
</organism>